<protein>
    <submittedName>
        <fullName evidence="1">Uncharacterized protein</fullName>
    </submittedName>
</protein>
<name>A0A212IWL3_9BACT</name>
<reference evidence="1" key="1">
    <citation type="submission" date="2016-04" db="EMBL/GenBank/DDBJ databases">
        <authorList>
            <person name="Evans L.H."/>
            <person name="Alamgir A."/>
            <person name="Owens N."/>
            <person name="Weber N.D."/>
            <person name="Virtaneva K."/>
            <person name="Barbian K."/>
            <person name="Babar A."/>
            <person name="Rosenke K."/>
        </authorList>
    </citation>
    <scope>NUCLEOTIDE SEQUENCE</scope>
    <source>
        <strain evidence="1">86-2</strain>
    </source>
</reference>
<proteinExistence type="predicted"/>
<dbReference type="AlphaFoldDB" id="A0A212IWL3"/>
<accession>A0A212IWL3</accession>
<dbReference type="EMBL" id="FLUL01000001">
    <property type="protein sequence ID" value="SBV91542.1"/>
    <property type="molecule type" value="Genomic_DNA"/>
</dbReference>
<gene>
    <name evidence="1" type="ORF">KL86DYS2_10203</name>
</gene>
<sequence length="50" mass="5995">MHTFRRANIIFYSLQIIINIKKLEIKQICKSVDNSFILYADKHVLASMYY</sequence>
<evidence type="ECO:0000313" key="1">
    <source>
        <dbReference type="EMBL" id="SBV91542.1"/>
    </source>
</evidence>
<organism evidence="1">
    <name type="scientific">uncultured Dysgonomonas sp</name>
    <dbReference type="NCBI Taxonomy" id="206096"/>
    <lineage>
        <taxon>Bacteria</taxon>
        <taxon>Pseudomonadati</taxon>
        <taxon>Bacteroidota</taxon>
        <taxon>Bacteroidia</taxon>
        <taxon>Bacteroidales</taxon>
        <taxon>Dysgonomonadaceae</taxon>
        <taxon>Dysgonomonas</taxon>
        <taxon>environmental samples</taxon>
    </lineage>
</organism>